<proteinExistence type="predicted"/>
<dbReference type="Pfam" id="PF02214">
    <property type="entry name" value="BTB_2"/>
    <property type="match status" value="1"/>
</dbReference>
<keyword evidence="3" id="KW-1185">Reference proteome</keyword>
<dbReference type="OrthoDB" id="2414723at2759"/>
<dbReference type="EMBL" id="CDMY01000170">
    <property type="protein sequence ID" value="CEL93448.1"/>
    <property type="molecule type" value="Genomic_DNA"/>
</dbReference>
<dbReference type="VEuPathDB" id="CryptoDB:Vbra_4783"/>
<dbReference type="GO" id="GO:0051260">
    <property type="term" value="P:protein homooligomerization"/>
    <property type="evidence" value="ECO:0007669"/>
    <property type="project" value="InterPro"/>
</dbReference>
<dbReference type="InParanoid" id="A0A0G4EDJ2"/>
<protein>
    <recommendedName>
        <fullName evidence="1">Potassium channel tetramerisation-type BTB domain-containing protein</fullName>
    </recommendedName>
</protein>
<evidence type="ECO:0000313" key="2">
    <source>
        <dbReference type="EMBL" id="CEL93448.1"/>
    </source>
</evidence>
<accession>A0A0G4EDJ2</accession>
<dbReference type="PhylomeDB" id="A0A0G4EDJ2"/>
<reference evidence="2 3" key="1">
    <citation type="submission" date="2014-11" db="EMBL/GenBank/DDBJ databases">
        <authorList>
            <person name="Zhu J."/>
            <person name="Qi W."/>
            <person name="Song R."/>
        </authorList>
    </citation>
    <scope>NUCLEOTIDE SEQUENCE [LARGE SCALE GENOMIC DNA]</scope>
</reference>
<organism evidence="2 3">
    <name type="scientific">Vitrella brassicaformis (strain CCMP3155)</name>
    <dbReference type="NCBI Taxonomy" id="1169540"/>
    <lineage>
        <taxon>Eukaryota</taxon>
        <taxon>Sar</taxon>
        <taxon>Alveolata</taxon>
        <taxon>Colpodellida</taxon>
        <taxon>Vitrellaceae</taxon>
        <taxon>Vitrella</taxon>
    </lineage>
</organism>
<sequence>MDLFTAPQAAARFQTQIEAAFEALAADEKEIAASYDLDELLRSHGASDESAASGDDLLELNVGGRPLTAARRHLTLAPGTVMASLFSGRWDGRFARDDDNRVFLDVDPGAFETILSEVRDGAAGVALLKREAASGLYNGGTCDWIQFLLSPPTPTPDVEAAHNQLVTRRPSVQAQWLPPHLSGLLGAMQTFVEEFAAKEAQLSRERAAKKALYYRTLRGIKVIAPFLRPSDGTESISSVRVAGANGQPTRVISTTQSTLQNTTTALCNRFDTYRGPVAAESADHFTEIVDCARRLRVLPAGTRVAPPTTTSDKMDDLLYECGVYGLLDGVPTDTLPSDAHGWSCDRLPQQVGKACGLVFVMEEDSLEDSGHVTAFHTDGQLRTLAGPHTSQSAPGTFIEMTGASVDIHGISQMLPGPLPRTHEQQGFIARRLEVYQLDVVVDKAALTSAIDDLIHQKGLTGVIAYEPLRSSSPRQLIRLREALANGGDWAGSVRLICLAMRCGRLESLPIQLDWRDVLSLDLESQAASMRQYSLFSRRLGRAMELTSWPNYWLGNHKLVLYYGVGDSASAADPGCSRTCQHHDPDNDQHLSGTFRSVVAAEMIGQGSHCVARVEYPSCSAAASRIRQLVTQWTPPWGCTMFNRGTTSRCVIISGENASDAFAAHIYMSTGIWPGAHIHLWSTEEPQGDGKGVTGSPRAAGAAWQRMGSDAWLIPTLNEAIRANRRETAGWADV</sequence>
<dbReference type="Proteomes" id="UP000041254">
    <property type="component" value="Unassembled WGS sequence"/>
</dbReference>
<name>A0A0G4EDJ2_VITBC</name>
<feature type="domain" description="Potassium channel tetramerisation-type BTB" evidence="1">
    <location>
        <begin position="59"/>
        <end position="123"/>
    </location>
</feature>
<dbReference type="Gene3D" id="3.30.710.10">
    <property type="entry name" value="Potassium Channel Kv1.1, Chain A"/>
    <property type="match status" value="1"/>
</dbReference>
<evidence type="ECO:0000259" key="1">
    <source>
        <dbReference type="Pfam" id="PF02214"/>
    </source>
</evidence>
<dbReference type="InterPro" id="IPR011333">
    <property type="entry name" value="SKP1/BTB/POZ_sf"/>
</dbReference>
<gene>
    <name evidence="2" type="ORF">Vbra_4783</name>
</gene>
<dbReference type="SUPFAM" id="SSF54695">
    <property type="entry name" value="POZ domain"/>
    <property type="match status" value="1"/>
</dbReference>
<dbReference type="InterPro" id="IPR003131">
    <property type="entry name" value="T1-type_BTB"/>
</dbReference>
<dbReference type="AlphaFoldDB" id="A0A0G4EDJ2"/>
<evidence type="ECO:0000313" key="3">
    <source>
        <dbReference type="Proteomes" id="UP000041254"/>
    </source>
</evidence>